<feature type="region of interest" description="Disordered" evidence="4">
    <location>
        <begin position="34"/>
        <end position="57"/>
    </location>
</feature>
<reference evidence="5" key="1">
    <citation type="submission" date="2020-04" db="EMBL/GenBank/DDBJ databases">
        <authorList>
            <person name="Chiriac C."/>
            <person name="Salcher M."/>
            <person name="Ghai R."/>
            <person name="Kavagutti S V."/>
        </authorList>
    </citation>
    <scope>NUCLEOTIDE SEQUENCE</scope>
</reference>
<dbReference type="Gene3D" id="1.20.5.1150">
    <property type="entry name" value="Ribosomal protein S8"/>
    <property type="match status" value="1"/>
</dbReference>
<name>A0A6J5MCP3_9CAUD</name>
<dbReference type="Pfam" id="PF01165">
    <property type="entry name" value="Ribosomal_S21"/>
    <property type="match status" value="1"/>
</dbReference>
<keyword evidence="2 5" id="KW-0689">Ribosomal protein</keyword>
<evidence type="ECO:0000256" key="4">
    <source>
        <dbReference type="SAM" id="MobiDB-lite"/>
    </source>
</evidence>
<evidence type="ECO:0000313" key="5">
    <source>
        <dbReference type="EMBL" id="CAB4143043.1"/>
    </source>
</evidence>
<proteinExistence type="inferred from homology"/>
<feature type="compositionally biased region" description="Basic and acidic residues" evidence="4">
    <location>
        <begin position="47"/>
        <end position="57"/>
    </location>
</feature>
<evidence type="ECO:0000256" key="2">
    <source>
        <dbReference type="ARBA" id="ARBA00022980"/>
    </source>
</evidence>
<comment type="similarity">
    <text evidence="1">Belongs to the bacterial ribosomal protein bS21 family.</text>
</comment>
<dbReference type="EMBL" id="LR796420">
    <property type="protein sequence ID" value="CAB4143043.1"/>
    <property type="molecule type" value="Genomic_DNA"/>
</dbReference>
<evidence type="ECO:0000256" key="1">
    <source>
        <dbReference type="ARBA" id="ARBA00006640"/>
    </source>
</evidence>
<organism evidence="5">
    <name type="scientific">uncultured Caudovirales phage</name>
    <dbReference type="NCBI Taxonomy" id="2100421"/>
    <lineage>
        <taxon>Viruses</taxon>
        <taxon>Duplodnaviria</taxon>
        <taxon>Heunggongvirae</taxon>
        <taxon>Uroviricota</taxon>
        <taxon>Caudoviricetes</taxon>
        <taxon>Peduoviridae</taxon>
        <taxon>Maltschvirus</taxon>
        <taxon>Maltschvirus maltsch</taxon>
    </lineage>
</organism>
<evidence type="ECO:0000256" key="3">
    <source>
        <dbReference type="ARBA" id="ARBA00023274"/>
    </source>
</evidence>
<dbReference type="InterPro" id="IPR001911">
    <property type="entry name" value="Ribosomal_bS21"/>
</dbReference>
<dbReference type="InterPro" id="IPR038380">
    <property type="entry name" value="Ribosomal_bS21_sf"/>
</dbReference>
<dbReference type="NCBIfam" id="TIGR00030">
    <property type="entry name" value="S21p"/>
    <property type="match status" value="1"/>
</dbReference>
<keyword evidence="3" id="KW-0687">Ribonucleoprotein</keyword>
<accession>A0A6J5MCP3</accession>
<sequence>MLIVTVRSGNIEFALKEYKRKVQLSKQIESLRERQEYQKPSVKRRTKLENAKRNSKK</sequence>
<dbReference type="GO" id="GO:0003735">
    <property type="term" value="F:structural constituent of ribosome"/>
    <property type="evidence" value="ECO:0007669"/>
    <property type="project" value="InterPro"/>
</dbReference>
<gene>
    <name evidence="5" type="ORF">UFOVP449_108</name>
</gene>
<dbReference type="HAMAP" id="MF_00358">
    <property type="entry name" value="Ribosomal_bS21"/>
    <property type="match status" value="1"/>
</dbReference>
<dbReference type="GO" id="GO:1990904">
    <property type="term" value="C:ribonucleoprotein complex"/>
    <property type="evidence" value="ECO:0007669"/>
    <property type="project" value="UniProtKB-KW"/>
</dbReference>
<protein>
    <submittedName>
        <fullName evidence="5">RpsU Ribosomal protein S21</fullName>
    </submittedName>
</protein>